<dbReference type="RefSeq" id="XP_066631326.1">
    <property type="nucleotide sequence ID" value="XM_066778889.1"/>
</dbReference>
<reference evidence="10 11" key="2">
    <citation type="submission" date="2015-05" db="EMBL/GenBank/DDBJ databases">
        <title>Distinctive expansion of gene families associated with plant cell wall degradation and secondary metabolism in the genomes of grapevine trunk pathogens.</title>
        <authorList>
            <person name="Lawrence D.P."/>
            <person name="Travadon R."/>
            <person name="Rolshausen P.E."/>
            <person name="Baumgartner K."/>
        </authorList>
    </citation>
    <scope>NUCLEOTIDE SEQUENCE [LARGE SCALE GENOMIC DNA]</scope>
    <source>
        <strain evidence="10">DS831</strain>
    </source>
</reference>
<dbReference type="EC" id="1.1.1.1" evidence="3"/>
<evidence type="ECO:0000256" key="7">
    <source>
        <dbReference type="ARBA" id="ARBA00023027"/>
    </source>
</evidence>
<dbReference type="InterPro" id="IPR011032">
    <property type="entry name" value="GroES-like_sf"/>
</dbReference>
<dbReference type="InterPro" id="IPR036291">
    <property type="entry name" value="NAD(P)-bd_dom_sf"/>
</dbReference>
<proteinExistence type="inferred from homology"/>
<dbReference type="GO" id="GO:0005737">
    <property type="term" value="C:cytoplasm"/>
    <property type="evidence" value="ECO:0007669"/>
    <property type="project" value="TreeGrafter"/>
</dbReference>
<dbReference type="GO" id="GO:0004022">
    <property type="term" value="F:alcohol dehydrogenase (NAD+) activity"/>
    <property type="evidence" value="ECO:0007669"/>
    <property type="project" value="UniProtKB-EC"/>
</dbReference>
<evidence type="ECO:0000256" key="4">
    <source>
        <dbReference type="ARBA" id="ARBA00022723"/>
    </source>
</evidence>
<dbReference type="EMBL" id="LAQI01000111">
    <property type="protein sequence ID" value="KKY19548.1"/>
    <property type="molecule type" value="Genomic_DNA"/>
</dbReference>
<protein>
    <recommendedName>
        <fullName evidence="3">alcohol dehydrogenase</fullName>
        <ecNumber evidence="3">1.1.1.1</ecNumber>
    </recommendedName>
</protein>
<organism evidence="10 11">
    <name type="scientific">Diplodia seriata</name>
    <dbReference type="NCBI Taxonomy" id="420778"/>
    <lineage>
        <taxon>Eukaryota</taxon>
        <taxon>Fungi</taxon>
        <taxon>Dikarya</taxon>
        <taxon>Ascomycota</taxon>
        <taxon>Pezizomycotina</taxon>
        <taxon>Dothideomycetes</taxon>
        <taxon>Dothideomycetes incertae sedis</taxon>
        <taxon>Botryosphaeriales</taxon>
        <taxon>Botryosphaeriaceae</taxon>
        <taxon>Diplodia</taxon>
    </lineage>
</organism>
<keyword evidence="6" id="KW-0560">Oxidoreductase</keyword>
<evidence type="ECO:0000313" key="12">
    <source>
        <dbReference type="Proteomes" id="UP001430584"/>
    </source>
</evidence>
<sequence length="355" mass="36991">MTASQDGLPATHRAAVVVKQGNEPHFEVQDLPLPAPGPNDVLVRLTASGVCGTDFALASGELGPVRPILGHEGIGRVVKLGSSLSEAQVRLGQRVGVAWLRDVCGECAMCMHESGETRCYAAVQSGRKVDGTFAEYTVVPARYLMRLPEKLSDEQVAPILCGGLTIYKALKICGAIPGSFVAIPGAGGGVGALGIQYAKAMGFRVVAVDAGEQKREYCSSLGAEAYIDVTKASDVAAAVKEATEGRGASAVLVTAGSGAAYQSSLGMLAPFGTMVCIGIPPPSQTMNLHPLSFIDHGYRIIGSAVGTRGDVLEALEFVDRQQVTPIVQTARLEDLTEMAKKSASGQVTGKYVIKM</sequence>
<dbReference type="InterPro" id="IPR013149">
    <property type="entry name" value="ADH-like_C"/>
</dbReference>
<evidence type="ECO:0000256" key="3">
    <source>
        <dbReference type="ARBA" id="ARBA00013190"/>
    </source>
</evidence>
<feature type="domain" description="Enoyl reductase (ER)" evidence="8">
    <location>
        <begin position="21"/>
        <end position="353"/>
    </location>
</feature>
<dbReference type="GO" id="GO:0046872">
    <property type="term" value="F:metal ion binding"/>
    <property type="evidence" value="ECO:0007669"/>
    <property type="project" value="UniProtKB-KW"/>
</dbReference>
<evidence type="ECO:0000256" key="5">
    <source>
        <dbReference type="ARBA" id="ARBA00022833"/>
    </source>
</evidence>
<dbReference type="CDD" id="cd08297">
    <property type="entry name" value="CAD3"/>
    <property type="match status" value="1"/>
</dbReference>
<accession>A0A0G2G744</accession>
<dbReference type="Gene3D" id="3.90.180.10">
    <property type="entry name" value="Medium-chain alcohol dehydrogenases, catalytic domain"/>
    <property type="match status" value="1"/>
</dbReference>
<evidence type="ECO:0000256" key="2">
    <source>
        <dbReference type="ARBA" id="ARBA00008072"/>
    </source>
</evidence>
<dbReference type="PANTHER" id="PTHR42940:SF3">
    <property type="entry name" value="ALCOHOL DEHYDROGENASE 1-RELATED"/>
    <property type="match status" value="1"/>
</dbReference>
<dbReference type="SUPFAM" id="SSF50129">
    <property type="entry name" value="GroES-like"/>
    <property type="match status" value="1"/>
</dbReference>
<comment type="cofactor">
    <cofactor evidence="1">
        <name>Zn(2+)</name>
        <dbReference type="ChEBI" id="CHEBI:29105"/>
    </cofactor>
</comment>
<dbReference type="GeneID" id="92011556"/>
<evidence type="ECO:0000313" key="10">
    <source>
        <dbReference type="EMBL" id="KKY19548.1"/>
    </source>
</evidence>
<dbReference type="Proteomes" id="UP000034182">
    <property type="component" value="Unassembled WGS sequence"/>
</dbReference>
<keyword evidence="4" id="KW-0479">Metal-binding</keyword>
<dbReference type="PANTHER" id="PTHR42940">
    <property type="entry name" value="ALCOHOL DEHYDROGENASE 1-RELATED"/>
    <property type="match status" value="1"/>
</dbReference>
<dbReference type="InterPro" id="IPR020843">
    <property type="entry name" value="ER"/>
</dbReference>
<name>A0A0G2G744_9PEZI</name>
<dbReference type="Proteomes" id="UP001430584">
    <property type="component" value="Unassembled WGS sequence"/>
</dbReference>
<dbReference type="Gene3D" id="3.40.50.720">
    <property type="entry name" value="NAD(P)-binding Rossmann-like Domain"/>
    <property type="match status" value="1"/>
</dbReference>
<dbReference type="InterPro" id="IPR013154">
    <property type="entry name" value="ADH-like_N"/>
</dbReference>
<gene>
    <name evidence="9" type="ORF">SLS55_007471</name>
    <name evidence="10" type="ORF">UCDDS831_g05207</name>
</gene>
<evidence type="ECO:0000313" key="9">
    <source>
        <dbReference type="EMBL" id="KAL0258297.1"/>
    </source>
</evidence>
<keyword evidence="5" id="KW-0862">Zinc</keyword>
<reference evidence="9 12" key="3">
    <citation type="submission" date="2024-02" db="EMBL/GenBank/DDBJ databases">
        <title>De novo assembly and annotation of 12 fungi associated with fruit tree decline syndrome in Ontario, Canada.</title>
        <authorList>
            <person name="Sulman M."/>
            <person name="Ellouze W."/>
            <person name="Ilyukhin E."/>
        </authorList>
    </citation>
    <scope>NUCLEOTIDE SEQUENCE [LARGE SCALE GENOMIC DNA]</scope>
    <source>
        <strain evidence="9 12">FDS-637</strain>
    </source>
</reference>
<dbReference type="AlphaFoldDB" id="A0A0G2G744"/>
<dbReference type="FunFam" id="3.40.50.720:FF:000039">
    <property type="entry name" value="Alcohol dehydrogenase AdhP"/>
    <property type="match status" value="1"/>
</dbReference>
<dbReference type="Pfam" id="PF00107">
    <property type="entry name" value="ADH_zinc_N"/>
    <property type="match status" value="1"/>
</dbReference>
<evidence type="ECO:0000259" key="8">
    <source>
        <dbReference type="SMART" id="SM00829"/>
    </source>
</evidence>
<reference evidence="10 11" key="1">
    <citation type="submission" date="2015-03" db="EMBL/GenBank/DDBJ databases">
        <authorList>
            <person name="Morales-Cruz A."/>
            <person name="Amrine K.C."/>
            <person name="Cantu D."/>
        </authorList>
    </citation>
    <scope>NUCLEOTIDE SEQUENCE [LARGE SCALE GENOMIC DNA]</scope>
    <source>
        <strain evidence="10">DS831</strain>
    </source>
</reference>
<evidence type="ECO:0000256" key="6">
    <source>
        <dbReference type="ARBA" id="ARBA00023002"/>
    </source>
</evidence>
<dbReference type="Pfam" id="PF08240">
    <property type="entry name" value="ADH_N"/>
    <property type="match status" value="1"/>
</dbReference>
<comment type="caution">
    <text evidence="10">The sequence shown here is derived from an EMBL/GenBank/DDBJ whole genome shotgun (WGS) entry which is preliminary data.</text>
</comment>
<evidence type="ECO:0000313" key="11">
    <source>
        <dbReference type="Proteomes" id="UP000034182"/>
    </source>
</evidence>
<comment type="similarity">
    <text evidence="2">Belongs to the zinc-containing alcohol dehydrogenase family.</text>
</comment>
<keyword evidence="7" id="KW-0520">NAD</keyword>
<dbReference type="SUPFAM" id="SSF51735">
    <property type="entry name" value="NAD(P)-binding Rossmann-fold domains"/>
    <property type="match status" value="1"/>
</dbReference>
<dbReference type="SMART" id="SM00829">
    <property type="entry name" value="PKS_ER"/>
    <property type="match status" value="1"/>
</dbReference>
<dbReference type="EMBL" id="JAJVCZ030000007">
    <property type="protein sequence ID" value="KAL0258297.1"/>
    <property type="molecule type" value="Genomic_DNA"/>
</dbReference>
<evidence type="ECO:0000256" key="1">
    <source>
        <dbReference type="ARBA" id="ARBA00001947"/>
    </source>
</evidence>
<keyword evidence="12" id="KW-1185">Reference proteome</keyword>